<proteinExistence type="predicted"/>
<protein>
    <submittedName>
        <fullName evidence="2">Uncharacterized protein</fullName>
    </submittedName>
</protein>
<keyword evidence="3" id="KW-1185">Reference proteome</keyword>
<gene>
    <name evidence="2" type="ORF">BJY01DRAFT_209274</name>
</gene>
<evidence type="ECO:0000313" key="3">
    <source>
        <dbReference type="Proteomes" id="UP001610446"/>
    </source>
</evidence>
<evidence type="ECO:0000313" key="2">
    <source>
        <dbReference type="EMBL" id="KAL2851144.1"/>
    </source>
</evidence>
<reference evidence="2 3" key="1">
    <citation type="submission" date="2024-07" db="EMBL/GenBank/DDBJ databases">
        <title>Section-level genome sequencing and comparative genomics of Aspergillus sections Usti and Cavernicolus.</title>
        <authorList>
            <consortium name="Lawrence Berkeley National Laboratory"/>
            <person name="Nybo J.L."/>
            <person name="Vesth T.C."/>
            <person name="Theobald S."/>
            <person name="Frisvad J.C."/>
            <person name="Larsen T.O."/>
            <person name="Kjaerboelling I."/>
            <person name="Rothschild-Mancinelli K."/>
            <person name="Lyhne E.K."/>
            <person name="Kogle M.E."/>
            <person name="Barry K."/>
            <person name="Clum A."/>
            <person name="Na H."/>
            <person name="Ledsgaard L."/>
            <person name="Lin J."/>
            <person name="Lipzen A."/>
            <person name="Kuo A."/>
            <person name="Riley R."/>
            <person name="Mondo S."/>
            <person name="Labutti K."/>
            <person name="Haridas S."/>
            <person name="Pangalinan J."/>
            <person name="Salamov A.A."/>
            <person name="Simmons B.A."/>
            <person name="Magnuson J.K."/>
            <person name="Chen J."/>
            <person name="Drula E."/>
            <person name="Henrissat B."/>
            <person name="Wiebenga A."/>
            <person name="Lubbers R.J."/>
            <person name="Gomes A.C."/>
            <person name="Makela M.R."/>
            <person name="Stajich J."/>
            <person name="Grigoriev I.V."/>
            <person name="Mortensen U.H."/>
            <person name="De Vries R.P."/>
            <person name="Baker S.E."/>
            <person name="Andersen M.R."/>
        </authorList>
    </citation>
    <scope>NUCLEOTIDE SEQUENCE [LARGE SCALE GENOMIC DNA]</scope>
    <source>
        <strain evidence="2 3">CBS 123904</strain>
    </source>
</reference>
<accession>A0ABR4KH60</accession>
<sequence length="118" mass="13210">MQCRTEGTVIIVTASVPRLRPLVILRKKPASSSRTMYNNAYSYERDASSRSRGRSRGQRYGTSVSIYADRSKDSSGAPTYPTPVLMRWNNDSGSESQDLIALEEEISASRSMQKFIHS</sequence>
<name>A0ABR4KH60_9EURO</name>
<comment type="caution">
    <text evidence="2">The sequence shown here is derived from an EMBL/GenBank/DDBJ whole genome shotgun (WGS) entry which is preliminary data.</text>
</comment>
<evidence type="ECO:0000256" key="1">
    <source>
        <dbReference type="SAM" id="MobiDB-lite"/>
    </source>
</evidence>
<dbReference type="EMBL" id="JBFXLU010000031">
    <property type="protein sequence ID" value="KAL2851144.1"/>
    <property type="molecule type" value="Genomic_DNA"/>
</dbReference>
<dbReference type="Proteomes" id="UP001610446">
    <property type="component" value="Unassembled WGS sequence"/>
</dbReference>
<feature type="region of interest" description="Disordered" evidence="1">
    <location>
        <begin position="42"/>
        <end position="88"/>
    </location>
</feature>
<organism evidence="2 3">
    <name type="scientific">Aspergillus pseudoustus</name>
    <dbReference type="NCBI Taxonomy" id="1810923"/>
    <lineage>
        <taxon>Eukaryota</taxon>
        <taxon>Fungi</taxon>
        <taxon>Dikarya</taxon>
        <taxon>Ascomycota</taxon>
        <taxon>Pezizomycotina</taxon>
        <taxon>Eurotiomycetes</taxon>
        <taxon>Eurotiomycetidae</taxon>
        <taxon>Eurotiales</taxon>
        <taxon>Aspergillaceae</taxon>
        <taxon>Aspergillus</taxon>
        <taxon>Aspergillus subgen. Nidulantes</taxon>
    </lineage>
</organism>